<sequence>MRHTAFVGSCDSSSRSVTATAYLISHLGPNLRWEPVVVGATIDSAVIINRLPWTFRPWAMESRRKRVEQKGRFTITEIISGSPYSPRLSSSSFQDDEVSVADFPATDDAPTSNGSSSEVATIQPQSALPQQIKVVETHDIDSPAVIAAVNAVLKTEEPPETSTQPPETVLVPAAPIESSLIIAPDVEPSVVEAVCEVSTPTAASAAAVPGSPSRKYSSPKKSRDGAQRARRVKRRGRFTIIELASDSPTSRKNDDLYDHRFVTTTSIGGASVGSVSEQLSRNFDGLERRTKPKRSTRSMPRLRQTSLMRRSRRRSESPTREFIESVDMVDPSGNQQQQQEATAYAKLQALPTVESVDPLSNGLTDGTLITTPNQAVTSLVIPDSSDTSTATISPTSVRPVTPSSQLMTLSETNGSVVNLPQSSISISAAQFLQQQQTIASLIRQQHDLKQIISVLQEQQQQLMTIPSQINELKRQRAGVNSGETRDEEMRELYLKADKLTRANESLHSLINAAEREARHRTLEIECLSEENDELRHRCGQLESRYMDERKQCFVLEEELQRLRMLSLTEQEQQLRHQQQQTQKLNSSAAV</sequence>
<proteinExistence type="predicted"/>
<comment type="caution">
    <text evidence="3">The sequence shown here is derived from an EMBL/GenBank/DDBJ whole genome shotgun (WGS) entry which is preliminary data.</text>
</comment>
<feature type="compositionally biased region" description="Polar residues" evidence="2">
    <location>
        <begin position="109"/>
        <end position="124"/>
    </location>
</feature>
<evidence type="ECO:0000256" key="2">
    <source>
        <dbReference type="SAM" id="MobiDB-lite"/>
    </source>
</evidence>
<keyword evidence="1" id="KW-0175">Coiled coil</keyword>
<dbReference type="EMBL" id="JASMQC010000031">
    <property type="protein sequence ID" value="KAK1931993.1"/>
    <property type="molecule type" value="Genomic_DNA"/>
</dbReference>
<dbReference type="AlphaFoldDB" id="A0AAD9G5C1"/>
<feature type="region of interest" description="Disordered" evidence="2">
    <location>
        <begin position="103"/>
        <end position="124"/>
    </location>
</feature>
<dbReference type="Proteomes" id="UP001259832">
    <property type="component" value="Unassembled WGS sequence"/>
</dbReference>
<keyword evidence="4" id="KW-1185">Reference proteome</keyword>
<feature type="region of interest" description="Disordered" evidence="2">
    <location>
        <begin position="281"/>
        <end position="340"/>
    </location>
</feature>
<reference evidence="3" key="1">
    <citation type="submission" date="2023-08" db="EMBL/GenBank/DDBJ databases">
        <title>Reference Genome Resource for the Citrus Pathogen Phytophthora citrophthora.</title>
        <authorList>
            <person name="Moller H."/>
            <person name="Coetzee B."/>
            <person name="Rose L.J."/>
            <person name="Van Niekerk J.M."/>
        </authorList>
    </citation>
    <scope>NUCLEOTIDE SEQUENCE</scope>
    <source>
        <strain evidence="3">STE-U-9442</strain>
    </source>
</reference>
<gene>
    <name evidence="3" type="ORF">P3T76_012493</name>
</gene>
<feature type="compositionally biased region" description="Low complexity" evidence="2">
    <location>
        <begin position="201"/>
        <end position="216"/>
    </location>
</feature>
<evidence type="ECO:0000256" key="1">
    <source>
        <dbReference type="SAM" id="Coils"/>
    </source>
</evidence>
<accession>A0AAD9G5C1</accession>
<feature type="compositionally biased region" description="Basic and acidic residues" evidence="2">
    <location>
        <begin position="314"/>
        <end position="323"/>
    </location>
</feature>
<organism evidence="3 4">
    <name type="scientific">Phytophthora citrophthora</name>
    <dbReference type="NCBI Taxonomy" id="4793"/>
    <lineage>
        <taxon>Eukaryota</taxon>
        <taxon>Sar</taxon>
        <taxon>Stramenopiles</taxon>
        <taxon>Oomycota</taxon>
        <taxon>Peronosporomycetes</taxon>
        <taxon>Peronosporales</taxon>
        <taxon>Peronosporaceae</taxon>
        <taxon>Phytophthora</taxon>
    </lineage>
</organism>
<evidence type="ECO:0000313" key="4">
    <source>
        <dbReference type="Proteomes" id="UP001259832"/>
    </source>
</evidence>
<feature type="region of interest" description="Disordered" evidence="2">
    <location>
        <begin position="201"/>
        <end position="234"/>
    </location>
</feature>
<name>A0AAD9G5C1_9STRA</name>
<evidence type="ECO:0000313" key="3">
    <source>
        <dbReference type="EMBL" id="KAK1931993.1"/>
    </source>
</evidence>
<protein>
    <submittedName>
        <fullName evidence="3">Uncharacterized protein</fullName>
    </submittedName>
</protein>
<feature type="coiled-coil region" evidence="1">
    <location>
        <begin position="455"/>
        <end position="587"/>
    </location>
</feature>